<dbReference type="Gene3D" id="3.30.160.670">
    <property type="match status" value="1"/>
</dbReference>
<dbReference type="InterPro" id="IPR025411">
    <property type="entry name" value="DUF4136"/>
</dbReference>
<proteinExistence type="predicted"/>
<dbReference type="EMBL" id="CAAHFG010000001">
    <property type="protein sequence ID" value="VGO13356.1"/>
    <property type="molecule type" value="Genomic_DNA"/>
</dbReference>
<protein>
    <recommendedName>
        <fullName evidence="1">DUF4136 domain-containing protein</fullName>
    </recommendedName>
</protein>
<evidence type="ECO:0000313" key="3">
    <source>
        <dbReference type="Proteomes" id="UP000366872"/>
    </source>
</evidence>
<sequence length="190" mass="21500">MKITTGLLFVATLTTLTACTSMKVDSEQNPDFDFSGVETYEWVQPPAKILDEEDTILNGNMQMALNNELSARGWKQVLDSDQADIQVVYYIKLAEHEEYTTPPSEGEPRLTGGGFTFNNDSGKWGYSDQSPDLNVYTVEIGTLSLLVYDTRNNEKAWSGTLQTKLNRSMPQEKQKEHLRRIARKITTRIP</sequence>
<gene>
    <name evidence="2" type="ORF">PDESU_01912</name>
</gene>
<dbReference type="RefSeq" id="WP_136078932.1">
    <property type="nucleotide sequence ID" value="NZ_CAAHFG010000001.1"/>
</dbReference>
<dbReference type="Pfam" id="PF13590">
    <property type="entry name" value="DUF4136"/>
    <property type="match status" value="1"/>
</dbReference>
<dbReference type="PROSITE" id="PS51257">
    <property type="entry name" value="PROKAR_LIPOPROTEIN"/>
    <property type="match status" value="1"/>
</dbReference>
<name>A0A6C2U1U1_PONDE</name>
<dbReference type="AlphaFoldDB" id="A0A6C2U1U1"/>
<keyword evidence="3" id="KW-1185">Reference proteome</keyword>
<evidence type="ECO:0000313" key="2">
    <source>
        <dbReference type="EMBL" id="VGO13356.1"/>
    </source>
</evidence>
<accession>A0A6C2U1U1</accession>
<organism evidence="2 3">
    <name type="scientific">Pontiella desulfatans</name>
    <dbReference type="NCBI Taxonomy" id="2750659"/>
    <lineage>
        <taxon>Bacteria</taxon>
        <taxon>Pseudomonadati</taxon>
        <taxon>Kiritimatiellota</taxon>
        <taxon>Kiritimatiellia</taxon>
        <taxon>Kiritimatiellales</taxon>
        <taxon>Pontiellaceae</taxon>
        <taxon>Pontiella</taxon>
    </lineage>
</organism>
<reference evidence="2 3" key="1">
    <citation type="submission" date="2019-04" db="EMBL/GenBank/DDBJ databases">
        <authorList>
            <person name="Van Vliet M D."/>
        </authorList>
    </citation>
    <scope>NUCLEOTIDE SEQUENCE [LARGE SCALE GENOMIC DNA]</scope>
    <source>
        <strain evidence="2 3">F1</strain>
    </source>
</reference>
<evidence type="ECO:0000259" key="1">
    <source>
        <dbReference type="Pfam" id="PF13590"/>
    </source>
</evidence>
<feature type="domain" description="DUF4136" evidence="1">
    <location>
        <begin position="24"/>
        <end position="185"/>
    </location>
</feature>
<dbReference type="Proteomes" id="UP000366872">
    <property type="component" value="Unassembled WGS sequence"/>
</dbReference>